<name>A0A133KB59_9FIRM</name>
<proteinExistence type="predicted"/>
<dbReference type="InterPro" id="IPR003810">
    <property type="entry name" value="Mntp/YtaF"/>
</dbReference>
<keyword evidence="1" id="KW-1003">Cell membrane</keyword>
<dbReference type="STRING" id="33036.HMPREF3200_01648"/>
<dbReference type="EMBL" id="LRPM01000071">
    <property type="protein sequence ID" value="KWZ76695.1"/>
    <property type="molecule type" value="Genomic_DNA"/>
</dbReference>
<evidence type="ECO:0000256" key="2">
    <source>
        <dbReference type="ARBA" id="ARBA00022692"/>
    </source>
</evidence>
<keyword evidence="7" id="KW-1185">Reference proteome</keyword>
<keyword evidence="3 5" id="KW-1133">Transmembrane helix</keyword>
<keyword evidence="4 5" id="KW-0472">Membrane</keyword>
<evidence type="ECO:0000256" key="5">
    <source>
        <dbReference type="SAM" id="Phobius"/>
    </source>
</evidence>
<dbReference type="Proteomes" id="UP000070383">
    <property type="component" value="Unassembled WGS sequence"/>
</dbReference>
<dbReference type="RefSeq" id="WP_082743125.1">
    <property type="nucleotide sequence ID" value="NZ_KQ955289.1"/>
</dbReference>
<evidence type="ECO:0000256" key="4">
    <source>
        <dbReference type="ARBA" id="ARBA00023136"/>
    </source>
</evidence>
<evidence type="ECO:0000313" key="7">
    <source>
        <dbReference type="Proteomes" id="UP000070383"/>
    </source>
</evidence>
<evidence type="ECO:0000256" key="1">
    <source>
        <dbReference type="ARBA" id="ARBA00022475"/>
    </source>
</evidence>
<evidence type="ECO:0000313" key="6">
    <source>
        <dbReference type="EMBL" id="KWZ76695.1"/>
    </source>
</evidence>
<reference evidence="7" key="1">
    <citation type="submission" date="2016-01" db="EMBL/GenBank/DDBJ databases">
        <authorList>
            <person name="Mitreva M."/>
            <person name="Pepin K.H."/>
            <person name="Mihindukulasuriya K.A."/>
            <person name="Fulton R."/>
            <person name="Fronick C."/>
            <person name="O'Laughlin M."/>
            <person name="Miner T."/>
            <person name="Herter B."/>
            <person name="Rosa B.A."/>
            <person name="Cordes M."/>
            <person name="Tomlinson C."/>
            <person name="Wollam A."/>
            <person name="Palsikar V.B."/>
            <person name="Mardis E.R."/>
            <person name="Wilson R.K."/>
        </authorList>
    </citation>
    <scope>NUCLEOTIDE SEQUENCE [LARGE SCALE GENOMIC DNA]</scope>
    <source>
        <strain evidence="7">MJR8151</strain>
    </source>
</reference>
<organism evidence="6 7">
    <name type="scientific">Anaerococcus tetradius</name>
    <dbReference type="NCBI Taxonomy" id="33036"/>
    <lineage>
        <taxon>Bacteria</taxon>
        <taxon>Bacillati</taxon>
        <taxon>Bacillota</taxon>
        <taxon>Tissierellia</taxon>
        <taxon>Tissierellales</taxon>
        <taxon>Peptoniphilaceae</taxon>
        <taxon>Anaerococcus</taxon>
    </lineage>
</organism>
<comment type="caution">
    <text evidence="6">The sequence shown here is derived from an EMBL/GenBank/DDBJ whole genome shotgun (WGS) entry which is preliminary data.</text>
</comment>
<dbReference type="Pfam" id="PF02659">
    <property type="entry name" value="Mntp"/>
    <property type="match status" value="1"/>
</dbReference>
<accession>A0A133KB59</accession>
<protein>
    <submittedName>
        <fullName evidence="6">Uncharacterized protein</fullName>
    </submittedName>
</protein>
<sequence length="55" mass="5751">MLVLSIDLAFLNIDIVRSASTISIVTALLSMLGSKIGSKLGMKSKQVAELVGGIF</sequence>
<dbReference type="PATRIC" id="fig|33036.3.peg.1630"/>
<dbReference type="AlphaFoldDB" id="A0A133KB59"/>
<keyword evidence="2 5" id="KW-0812">Transmembrane</keyword>
<feature type="transmembrane region" description="Helical" evidence="5">
    <location>
        <begin position="15"/>
        <end position="33"/>
    </location>
</feature>
<gene>
    <name evidence="6" type="ORF">HMPREF3200_01648</name>
</gene>
<evidence type="ECO:0000256" key="3">
    <source>
        <dbReference type="ARBA" id="ARBA00022989"/>
    </source>
</evidence>